<dbReference type="EMBL" id="MU003692">
    <property type="protein sequence ID" value="KAF2817889.1"/>
    <property type="molecule type" value="Genomic_DNA"/>
</dbReference>
<reference evidence="4" key="2">
    <citation type="submission" date="2020-04" db="EMBL/GenBank/DDBJ databases">
        <authorList>
            <consortium name="NCBI Genome Project"/>
        </authorList>
    </citation>
    <scope>NUCLEOTIDE SEQUENCE</scope>
    <source>
        <strain evidence="4">CBS 304.34</strain>
    </source>
</reference>
<sequence>MTPECGQRNLPRPDLVGVAIPISTAPAPTVAAQSARRRARSTRPVGQRTTSTLSDRLIGAKTRIQRSQSSRGRRSANRSASLWHVNAADMQKSEDSSRHFWLLYSLAPHGTDRVNYRVWKKLFRALRGSLVSSWLSASTSWTCPGTSPASGTYPATTSGTISAGTGLTSHKLAGYSCRPGVRLTTANLTAIVAHSTFAATETAPFYRQKTAALGEVCLARLLSSDMPPALLQ</sequence>
<evidence type="ECO:0000313" key="3">
    <source>
        <dbReference type="Proteomes" id="UP000504636"/>
    </source>
</evidence>
<evidence type="ECO:0000313" key="2">
    <source>
        <dbReference type="EMBL" id="KAF2817889.1"/>
    </source>
</evidence>
<dbReference type="Proteomes" id="UP000504636">
    <property type="component" value="Unplaced"/>
</dbReference>
<feature type="region of interest" description="Disordered" evidence="1">
    <location>
        <begin position="28"/>
        <end position="51"/>
    </location>
</feature>
<dbReference type="AlphaFoldDB" id="A0A6A6ZB17"/>
<gene>
    <name evidence="2 4" type="ORF">BDZ99DRAFT_470838</name>
</gene>
<organism evidence="2">
    <name type="scientific">Mytilinidion resinicola</name>
    <dbReference type="NCBI Taxonomy" id="574789"/>
    <lineage>
        <taxon>Eukaryota</taxon>
        <taxon>Fungi</taxon>
        <taxon>Dikarya</taxon>
        <taxon>Ascomycota</taxon>
        <taxon>Pezizomycotina</taxon>
        <taxon>Dothideomycetes</taxon>
        <taxon>Pleosporomycetidae</taxon>
        <taxon>Mytilinidiales</taxon>
        <taxon>Mytilinidiaceae</taxon>
        <taxon>Mytilinidion</taxon>
    </lineage>
</organism>
<evidence type="ECO:0000256" key="1">
    <source>
        <dbReference type="SAM" id="MobiDB-lite"/>
    </source>
</evidence>
<accession>A0A6A6ZB17</accession>
<keyword evidence="3" id="KW-1185">Reference proteome</keyword>
<protein>
    <submittedName>
        <fullName evidence="2 4">Uncharacterized protein</fullName>
    </submittedName>
</protein>
<name>A0A6A6ZB17_9PEZI</name>
<proteinExistence type="predicted"/>
<reference evidence="2 4" key="1">
    <citation type="journal article" date="2020" name="Stud. Mycol.">
        <title>101 Dothideomycetes genomes: a test case for predicting lifestyles and emergence of pathogens.</title>
        <authorList>
            <person name="Haridas S."/>
            <person name="Albert R."/>
            <person name="Binder M."/>
            <person name="Bloem J."/>
            <person name="Labutti K."/>
            <person name="Salamov A."/>
            <person name="Andreopoulos B."/>
            <person name="Baker S."/>
            <person name="Barry K."/>
            <person name="Bills G."/>
            <person name="Bluhm B."/>
            <person name="Cannon C."/>
            <person name="Castanera R."/>
            <person name="Culley D."/>
            <person name="Daum C."/>
            <person name="Ezra D."/>
            <person name="Gonzalez J."/>
            <person name="Henrissat B."/>
            <person name="Kuo A."/>
            <person name="Liang C."/>
            <person name="Lipzen A."/>
            <person name="Lutzoni F."/>
            <person name="Magnuson J."/>
            <person name="Mondo S."/>
            <person name="Nolan M."/>
            <person name="Ohm R."/>
            <person name="Pangilinan J."/>
            <person name="Park H.-J."/>
            <person name="Ramirez L."/>
            <person name="Alfaro M."/>
            <person name="Sun H."/>
            <person name="Tritt A."/>
            <person name="Yoshinaga Y."/>
            <person name="Zwiers L.-H."/>
            <person name="Turgeon B."/>
            <person name="Goodwin S."/>
            <person name="Spatafora J."/>
            <person name="Crous P."/>
            <person name="Grigoriev I."/>
        </authorList>
    </citation>
    <scope>NUCLEOTIDE SEQUENCE</scope>
    <source>
        <strain evidence="2 4">CBS 304.34</strain>
    </source>
</reference>
<evidence type="ECO:0000313" key="4">
    <source>
        <dbReference type="RefSeq" id="XP_033584853.1"/>
    </source>
</evidence>
<reference evidence="4" key="3">
    <citation type="submission" date="2025-04" db="UniProtKB">
        <authorList>
            <consortium name="RefSeq"/>
        </authorList>
    </citation>
    <scope>IDENTIFICATION</scope>
    <source>
        <strain evidence="4">CBS 304.34</strain>
    </source>
</reference>
<dbReference type="RefSeq" id="XP_033584853.1">
    <property type="nucleotide sequence ID" value="XM_033721668.1"/>
</dbReference>
<dbReference type="GeneID" id="54462561"/>